<evidence type="ECO:0000313" key="9">
    <source>
        <dbReference type="EMBL" id="CAI8019473.1"/>
    </source>
</evidence>
<comment type="caution">
    <text evidence="9">The sequence shown here is derived from an EMBL/GenBank/DDBJ whole genome shotgun (WGS) entry which is preliminary data.</text>
</comment>
<organism evidence="9 10">
    <name type="scientific">Geodia barretti</name>
    <name type="common">Barrett's horny sponge</name>
    <dbReference type="NCBI Taxonomy" id="519541"/>
    <lineage>
        <taxon>Eukaryota</taxon>
        <taxon>Metazoa</taxon>
        <taxon>Porifera</taxon>
        <taxon>Demospongiae</taxon>
        <taxon>Heteroscleromorpha</taxon>
        <taxon>Tetractinellida</taxon>
        <taxon>Astrophorina</taxon>
        <taxon>Geodiidae</taxon>
        <taxon>Geodia</taxon>
    </lineage>
</organism>
<evidence type="ECO:0000256" key="3">
    <source>
        <dbReference type="ARBA" id="ARBA00009205"/>
    </source>
</evidence>
<dbReference type="Proteomes" id="UP001174909">
    <property type="component" value="Unassembled WGS sequence"/>
</dbReference>
<keyword evidence="7" id="KW-0966">Cell projection</keyword>
<evidence type="ECO:0000256" key="5">
    <source>
        <dbReference type="ARBA" id="ARBA00022490"/>
    </source>
</evidence>
<dbReference type="EMBL" id="CASHTH010001755">
    <property type="protein sequence ID" value="CAI8019473.1"/>
    <property type="molecule type" value="Genomic_DNA"/>
</dbReference>
<accession>A0AA35RYU9</accession>
<keyword evidence="6" id="KW-0206">Cytoskeleton</keyword>
<gene>
    <name evidence="9" type="ORF">GBAR_LOCUS11707</name>
</gene>
<keyword evidence="9" id="KW-0969">Cilium</keyword>
<name>A0AA35RYU9_GEOBA</name>
<evidence type="ECO:0000256" key="4">
    <source>
        <dbReference type="ARBA" id="ARBA00022174"/>
    </source>
</evidence>
<dbReference type="GO" id="GO:0005930">
    <property type="term" value="C:axoneme"/>
    <property type="evidence" value="ECO:0007669"/>
    <property type="project" value="UniProtKB-SubCell"/>
</dbReference>
<proteinExistence type="inferred from homology"/>
<evidence type="ECO:0000256" key="2">
    <source>
        <dbReference type="ARBA" id="ARBA00004430"/>
    </source>
</evidence>
<keyword evidence="10" id="KW-1185">Reference proteome</keyword>
<dbReference type="AlphaFoldDB" id="A0AA35RYU9"/>
<evidence type="ECO:0000256" key="8">
    <source>
        <dbReference type="SAM" id="Phobius"/>
    </source>
</evidence>
<dbReference type="PANTHER" id="PTHR31078:SF1">
    <property type="entry name" value="CILIA- AND FLAGELLA-ASSOCIATED PROTEIN 300"/>
    <property type="match status" value="1"/>
</dbReference>
<keyword evidence="8" id="KW-0472">Membrane</keyword>
<sequence length="151" mass="17310">MGEEERFEFHQLPRDVESEVRAQAKDTAELFEKWGLSGRMKFATFLYNSHFQSYQKDSFTLDFFQSPVVNSVLTMPSSSGHPAPLSMASAVTSVEVDQVPCTLLSMNFFDRLKSSGIITMIFVCSSQTLTILYYITHRNSTREWSHSQVFR</sequence>
<protein>
    <recommendedName>
        <fullName evidence="4">Cilia- and flagella-associated protein 300</fullName>
    </recommendedName>
</protein>
<dbReference type="Pfam" id="PF14926">
    <property type="entry name" value="CFAP300"/>
    <property type="match status" value="1"/>
</dbReference>
<keyword evidence="5" id="KW-0963">Cytoplasm</keyword>
<evidence type="ECO:0000313" key="10">
    <source>
        <dbReference type="Proteomes" id="UP001174909"/>
    </source>
</evidence>
<keyword evidence="8" id="KW-1133">Transmembrane helix</keyword>
<keyword evidence="8" id="KW-0812">Transmembrane</keyword>
<keyword evidence="9" id="KW-0282">Flagellum</keyword>
<dbReference type="InterPro" id="IPR029416">
    <property type="entry name" value="CFAP300"/>
</dbReference>
<feature type="transmembrane region" description="Helical" evidence="8">
    <location>
        <begin position="116"/>
        <end position="135"/>
    </location>
</feature>
<evidence type="ECO:0000256" key="6">
    <source>
        <dbReference type="ARBA" id="ARBA00023212"/>
    </source>
</evidence>
<comment type="subcellular location">
    <subcellularLocation>
        <location evidence="2">Cytoplasm</location>
        <location evidence="2">Cytoskeleton</location>
        <location evidence="2">Cilium axoneme</location>
    </subcellularLocation>
</comment>
<evidence type="ECO:0000256" key="7">
    <source>
        <dbReference type="ARBA" id="ARBA00023273"/>
    </source>
</evidence>
<dbReference type="PANTHER" id="PTHR31078">
    <property type="entry name" value="CILIA- AND FLAGELLA-ASSOCIATED PROTEIN 300"/>
    <property type="match status" value="1"/>
</dbReference>
<reference evidence="9" key="1">
    <citation type="submission" date="2023-03" db="EMBL/GenBank/DDBJ databases">
        <authorList>
            <person name="Steffen K."/>
            <person name="Cardenas P."/>
        </authorList>
    </citation>
    <scope>NUCLEOTIDE SEQUENCE</scope>
</reference>
<comment type="similarity">
    <text evidence="3">Belongs to the CFAP300 family.</text>
</comment>
<comment type="function">
    <text evidence="1">Cilium- and flagellum-specific protein that plays a role in axonemal structure organization and motility. May play a role in outer and inner dynein arm assembly.</text>
</comment>
<evidence type="ECO:0000256" key="1">
    <source>
        <dbReference type="ARBA" id="ARBA00002404"/>
    </source>
</evidence>